<dbReference type="InterPro" id="IPR041657">
    <property type="entry name" value="HTH_17"/>
</dbReference>
<reference evidence="3" key="1">
    <citation type="journal article" date="2019" name="Int. J. Syst. Evol. Microbiol.">
        <title>The Global Catalogue of Microorganisms (GCM) 10K type strain sequencing project: providing services to taxonomists for standard genome sequencing and annotation.</title>
        <authorList>
            <consortium name="The Broad Institute Genomics Platform"/>
            <consortium name="The Broad Institute Genome Sequencing Center for Infectious Disease"/>
            <person name="Wu L."/>
            <person name="Ma J."/>
        </authorList>
    </citation>
    <scope>NUCLEOTIDE SEQUENCE [LARGE SCALE GENOMIC DNA]</scope>
    <source>
        <strain evidence="3">CGMCC 1.9106</strain>
    </source>
</reference>
<dbReference type="Proteomes" id="UP001596392">
    <property type="component" value="Unassembled WGS sequence"/>
</dbReference>
<sequence>MESSSDDLLTTTEAAALLRSSRQHVVDLCERGVLPFVRVGTHRRLSRADVLALLRPELTRDQLKSLWLHRAVAGRLVADPDKVLADAAENLRRLKRVHPDGMAAMWLERWRQVLDAGTEAVLDVLTSRSRDAAELRQNSPFAGVLPESTRQAVLVAFAEHYHARLGGAG</sequence>
<protein>
    <submittedName>
        <fullName evidence="2">Helix-turn-helix domain-containing protein</fullName>
    </submittedName>
</protein>
<comment type="caution">
    <text evidence="2">The sequence shown here is derived from an EMBL/GenBank/DDBJ whole genome shotgun (WGS) entry which is preliminary data.</text>
</comment>
<proteinExistence type="predicted"/>
<dbReference type="InterPro" id="IPR010093">
    <property type="entry name" value="SinI_DNA-bd"/>
</dbReference>
<feature type="domain" description="Helix-turn-helix" evidence="1">
    <location>
        <begin position="8"/>
        <end position="55"/>
    </location>
</feature>
<keyword evidence="3" id="KW-1185">Reference proteome</keyword>
<accession>A0ABW2H526</accession>
<evidence type="ECO:0000259" key="1">
    <source>
        <dbReference type="Pfam" id="PF12728"/>
    </source>
</evidence>
<gene>
    <name evidence="2" type="ORF">ACFQO7_32630</name>
</gene>
<dbReference type="Pfam" id="PF12728">
    <property type="entry name" value="HTH_17"/>
    <property type="match status" value="1"/>
</dbReference>
<organism evidence="2 3">
    <name type="scientific">Catellatospora aurea</name>
    <dbReference type="NCBI Taxonomy" id="1337874"/>
    <lineage>
        <taxon>Bacteria</taxon>
        <taxon>Bacillati</taxon>
        <taxon>Actinomycetota</taxon>
        <taxon>Actinomycetes</taxon>
        <taxon>Micromonosporales</taxon>
        <taxon>Micromonosporaceae</taxon>
        <taxon>Catellatospora</taxon>
    </lineage>
</organism>
<dbReference type="EMBL" id="JBHTAC010000052">
    <property type="protein sequence ID" value="MFC7247244.1"/>
    <property type="molecule type" value="Genomic_DNA"/>
</dbReference>
<evidence type="ECO:0000313" key="3">
    <source>
        <dbReference type="Proteomes" id="UP001596392"/>
    </source>
</evidence>
<evidence type="ECO:0000313" key="2">
    <source>
        <dbReference type="EMBL" id="MFC7247244.1"/>
    </source>
</evidence>
<dbReference type="NCBIfam" id="TIGR01764">
    <property type="entry name" value="excise"/>
    <property type="match status" value="1"/>
</dbReference>
<dbReference type="RefSeq" id="WP_376809997.1">
    <property type="nucleotide sequence ID" value="NZ_JBHTAC010000052.1"/>
</dbReference>
<name>A0ABW2H526_9ACTN</name>